<evidence type="ECO:0000313" key="5">
    <source>
        <dbReference type="Proteomes" id="UP000184520"/>
    </source>
</evidence>
<dbReference type="Proteomes" id="UP000184520">
    <property type="component" value="Unassembled WGS sequence"/>
</dbReference>
<dbReference type="InterPro" id="IPR027791">
    <property type="entry name" value="Galactosyl_T_C"/>
</dbReference>
<dbReference type="SUPFAM" id="SSF53448">
    <property type="entry name" value="Nucleotide-diphospho-sugar transferases"/>
    <property type="match status" value="2"/>
</dbReference>
<name>A0A1M5SXJ7_9ALTE</name>
<dbReference type="CDD" id="cd00761">
    <property type="entry name" value="Glyco_tranf_GTA_type"/>
    <property type="match status" value="1"/>
</dbReference>
<dbReference type="Pfam" id="PF02709">
    <property type="entry name" value="Glyco_transf_7C"/>
    <property type="match status" value="1"/>
</dbReference>
<dbReference type="PANTHER" id="PTHR22916">
    <property type="entry name" value="GLYCOSYLTRANSFERASE"/>
    <property type="match status" value="1"/>
</dbReference>
<dbReference type="OrthoDB" id="6717394at2"/>
<feature type="domain" description="Galactosyltransferase C-terminal" evidence="3">
    <location>
        <begin position="234"/>
        <end position="271"/>
    </location>
</feature>
<evidence type="ECO:0000259" key="3">
    <source>
        <dbReference type="Pfam" id="PF02709"/>
    </source>
</evidence>
<dbReference type="EMBL" id="FQWD01000013">
    <property type="protein sequence ID" value="SHH43212.1"/>
    <property type="molecule type" value="Genomic_DNA"/>
</dbReference>
<dbReference type="AlphaFoldDB" id="A0A1M5SXJ7"/>
<dbReference type="InterPro" id="IPR001173">
    <property type="entry name" value="Glyco_trans_2-like"/>
</dbReference>
<accession>A0A1M5SXJ7</accession>
<dbReference type="GO" id="GO:0016758">
    <property type="term" value="F:hexosyltransferase activity"/>
    <property type="evidence" value="ECO:0007669"/>
    <property type="project" value="UniProtKB-ARBA"/>
</dbReference>
<sequence length="948" mass="108102">MDNKKIKFWDAMQRLRTAFSKRDFLSCREILAECKADIGQESFGRHAFLNNVTKLIESGGTGTEAIKAQQLNEITYSFVTSVFNRFWQLKETLPENLKTLRDIEGAELVVVDFGGDDSAEIQQFINENFAFDILSGKLKYFIKKAPWEKFHMAPAKNAAARLSTGQYVISLDADNYITPEDVATFQELLDENTIVHQTTGAAPMRHKDWERYSLYEDNQYHAEQLTWDGSCGRIGSSRKLFETVNGYNENFIGMGMDDIDFIIRSLKASGRYVHSSIQRQADTVFIDNGSAAEEHEHSDNQINWELMDAAISKGEFSVSYESSVPASAFELFESECITYSASTEVTLFSSIFRATYYIGRFENDLADIMSANSTPTVILMDVIGSHPEEISQRLKGLSKIYKSVFYLPVFKDPGLYACWNIAIKQIKSEYIANLNVDDLRGRGWLDACLRSLKGKVCDISSPITVPFRDENINSYSDFLQSRTDGAQYEQWFNCSVKYSFADGNIQYANLPGGYYDHTNMLQTTGDGLVKSYCIPNASAMWRRAIHDTVGYFDEDRYGAYTDLALWMESSFQGYKFKQNSYSALFFLSETQAHMRQDSNYNILLELAKRYGDEDYKMLAVCNQFDLSLNEGSYGDHHLLGWNWVRDNAHDLLKHNSAGIYLDLFIERTFFWKQGDPNRSFIYDKPWIAFVHTTPHNSSSYDLEAQNLDALLKEPRFIQSLICCYGLIVLSQENATYLKNELKKLGYPNIPVITTFHPNIPISSANREQQLSGKVYHIGWHLRSFSAFAKLNIPKENKVLLIPGNLGKEYFLTEVVNKELAENDLGNIEQYVADMYTADNDEYQDILTNQIVFNHYIQPAGSNLISECISAGACLVINRHPGFESYLGTDYPLFYDNLEQAEKLIKGIVDEPSQRDLVVKHHDVKNEEFSISSFKSELANILQVLVKNS</sequence>
<gene>
    <name evidence="4" type="ORF">SAMN05216361_0119</name>
</gene>
<keyword evidence="4" id="KW-0328">Glycosyltransferase</keyword>
<dbReference type="Pfam" id="PF00535">
    <property type="entry name" value="Glycos_transf_2"/>
    <property type="match status" value="1"/>
</dbReference>
<protein>
    <submittedName>
        <fullName evidence="4">N-terminal domain of galactosyltransferase</fullName>
    </submittedName>
</protein>
<evidence type="ECO:0000313" key="4">
    <source>
        <dbReference type="EMBL" id="SHH43212.1"/>
    </source>
</evidence>
<dbReference type="STRING" id="634436.SAMN05216361_0119"/>
<reference evidence="5" key="1">
    <citation type="submission" date="2016-11" db="EMBL/GenBank/DDBJ databases">
        <authorList>
            <person name="Varghese N."/>
            <person name="Submissions S."/>
        </authorList>
    </citation>
    <scope>NUCLEOTIDE SEQUENCE [LARGE SCALE GENOMIC DNA]</scope>
    <source>
        <strain evidence="5">CGMCC 1.8995</strain>
    </source>
</reference>
<dbReference type="Gene3D" id="3.90.550.10">
    <property type="entry name" value="Spore Coat Polysaccharide Biosynthesis Protein SpsA, Chain A"/>
    <property type="match status" value="2"/>
</dbReference>
<organism evidence="4 5">
    <name type="scientific">Marisediminitalea aggregata</name>
    <dbReference type="NCBI Taxonomy" id="634436"/>
    <lineage>
        <taxon>Bacteria</taxon>
        <taxon>Pseudomonadati</taxon>
        <taxon>Pseudomonadota</taxon>
        <taxon>Gammaproteobacteria</taxon>
        <taxon>Alteromonadales</taxon>
        <taxon>Alteromonadaceae</taxon>
        <taxon>Marisediminitalea</taxon>
    </lineage>
</organism>
<keyword evidence="1 4" id="KW-0808">Transferase</keyword>
<dbReference type="RefSeq" id="WP_073325457.1">
    <property type="nucleotide sequence ID" value="NZ_FQWD01000013.1"/>
</dbReference>
<keyword evidence="5" id="KW-1185">Reference proteome</keyword>
<feature type="domain" description="Glycosyltransferase 2-like" evidence="2">
    <location>
        <begin position="77"/>
        <end position="214"/>
    </location>
</feature>
<dbReference type="InterPro" id="IPR029044">
    <property type="entry name" value="Nucleotide-diphossugar_trans"/>
</dbReference>
<evidence type="ECO:0000256" key="1">
    <source>
        <dbReference type="ARBA" id="ARBA00022679"/>
    </source>
</evidence>
<proteinExistence type="predicted"/>
<dbReference type="PANTHER" id="PTHR22916:SF3">
    <property type="entry name" value="UDP-GLCNAC:BETAGAL BETA-1,3-N-ACETYLGLUCOSAMINYLTRANSFERASE-LIKE PROTEIN 1"/>
    <property type="match status" value="1"/>
</dbReference>
<evidence type="ECO:0000259" key="2">
    <source>
        <dbReference type="Pfam" id="PF00535"/>
    </source>
</evidence>